<dbReference type="Gene3D" id="3.40.50.12610">
    <property type="match status" value="1"/>
</dbReference>
<sequence>MARQTRRRRDSKVKSRFKNRPTPSISRANSADNEKVGTSIKSSKIDWRTVGLLILIFVFSLYIRTAWTAEPATEDGYQLTGGSDPYYHKHVVDYVVENGEHLDRDPMLNYPYGANNNRPPLFDWSIAIVGLILSPFFSSTEDSVWWAMQVLPAIYGALIVFPVYAIGRAQFGKEAGLLGAFFIGVNASHVSHSSLALADHDSYIILFGTTAFFFFMRSLTISNDRKWVSDWSNFDSIKQGLTDLIKSEKIALGYAGLAGMTIAMVAMSWKGFPYIMAIIAIYLGFQMLINAFKRVDSLTTGMLGLVTLGLPVLLSYPYYQSMGFISTWWEAPAYILLGYIIMSLLMVTTRDLPWLLVIGSSTLLALSFYLLLTYVFTELGFLLFSGQGYFVRTKLFNTIAEAQAPEFADFIFAFGPVSIWLGIFGVIWMAYQLFNQSVWKKDYLFVMIWALVSLFMAQSAVRFIFNATPVVSLISAWITWLIIQWADFPSVLQTWTSYWGKRGNLFYGLSLLSLAIGFWFFFTISVLVGLLTAIILIVLIMVIGHMDSQDIDQYRFRDRISGLRKSFEMKRPLVALFVGLFILLPNTFYGYDAGVPYEDKKEHDSDIFNFLSYDFFRPEEFDYGQRNNASLYPEGTSGMYTTNLSSNQLWYMGNTGPSFPSDYWIEGLEWLAEQDTEKAPEDRPGFMAWWDYGFWAIDIAEHPTVADNFQFGYQIAGNFLASQSEHEAMALLLYRILETEVDRDTGKFNSEVRAKILDGYLNEENVSAFEHIVSNPDEYIPKNSDGSEKDINKRNAAIRAGNPILMTMDITTVSDLLWEVEQITGKSIRYIAADTRMMAYGPKPGQTGILYAPVSLADYNINDFVEVQYTLSNGQTLPVDEINELVKTNPTLTIESDTLVYKERFLNSMFFRTFIGWSAPDIGRPIQDGIPGITGAVAQEGKSPAPGWNLTHFKLVKSAGGSQLRMLKYYDGATIQGTVATPSGDPVANANVTILDEYGIPHGSATTDKNGNYSVLSVAGNITVIVSLGDKISDDEKIRKVSNNILTGTTANDLLKVNISEDAAMRVPNVNSTFNIDIEIEPTNITGRLFWDMDKDGSFSGTVDEALAITPVKATNIRSDVEHIVNTNANGKYEFIGLAPGEYTITTVVDEHEVVLASYLGTSATRAGQDVEISEALKPSSIWGEFISADEIGNTQITVSLYDETNGSLVNSTFLNQNYLGSSECPDEGDMRLVSFCFEKLLPGNYTLRLENEGILADNPADWANNSIDIVLEKGSSLGYNATLRNGFRIEGSLTHNGEGIAEEQISIRNANLFDSYNVFTNENGYFATVLPKGTYDLFTLHQKENNTLAYLERIDSNTVSLPITAAMGPGYAVEGKLFEDVNGSKTLDENEKGFEEIKITFDSISGGTVSTTSSLDGQYDIVLPAGVYNAYAHIGGEGQNLVALQTVSLTNNDKDSNLSSNYGQDVMIIMYEDHLGSELPLEGIVNLDGITTGALNIWATVPSSLITLPINDYSVSAEKYGYTFENIYELSTETNFTKEQITTFELNSEKELLVEMKRIPTTIAGVFSFEDSGIANANISFSPVEDPSYSLNFSTNENGSLSDVILPPDNYLYTFSYNDNGTRYFAVGQVIIEIGQTNVDLGIIKAEKKYDISGLATLNGNPESGMVTFTSVSNLDNATTFDITAFEGYNGNLLPGSYYVSFQDGVSSQHYSFTGSVTLTEPQEYNLTLKDEGYFRGEIISSSDGDLIQDSAIEVLFESSENVIFVTETIAGEGLFGSTIDYGKIDLPDGDYLVSVNLEGYELFEDTFTVNGDTEKYTISLDPLSVNVTLEVSYTNATGTKLPVSNADVRFTNTFAEYDEIFTTNGDGTITISDMIPRTYEIEMTHFEGGDEERFKLNIQNVYVKAGKEQQTFKRDADWRVKLSGTVFYDRDFNGVADTDDLLANSEIEIWNMAGTNVQFNTTADENGEYELYLYTGAYQSWIYTNEETSYVDIAELELEGALILNASLSRGINFKQTYLSSADSQAIDFDEIDMQGANFSFEIEMENGIIDLTVPDGIYSLVSEYEDLSGTDNYVFNLNDNANITDDKDGILQNKTIERKLMRGIDVNVDRTEANVALGQTVTFNFNGSSNGHINTIYNLNIDNIPSNWTAEFTPNKWGVNYGENVTSELQITPDQTVTVDVKETFSITISWTDGTDNQVEDITNTFEIGVTPIEAQDPDFIVSELLWNPESPTVGTEVTLTAKISNLVNNTGKQSVPIAFYDGDELMEGVDLIYAEFDGTDNEEVTVTAIWTATKGSHPLRVVINPGNTTLTEVDSTNNEKSITISVSSTSDEEDNSFRMIALVVVGLVGGLAYVSYRSKRS</sequence>
<keyword evidence="10" id="KW-0479">Metal-binding</keyword>
<dbReference type="GO" id="GO:0005886">
    <property type="term" value="C:plasma membrane"/>
    <property type="evidence" value="ECO:0007669"/>
    <property type="project" value="UniProtKB-SubCell"/>
</dbReference>
<evidence type="ECO:0000256" key="4">
    <source>
        <dbReference type="ARBA" id="ARBA00004922"/>
    </source>
</evidence>
<dbReference type="PANTHER" id="PTHR13872:SF1">
    <property type="entry name" value="DOLICHYL-DIPHOSPHOOLIGOSACCHARIDE--PROTEIN GLYCOSYLTRANSFERASE SUBUNIT STT3B"/>
    <property type="match status" value="1"/>
</dbReference>
<feature type="transmembrane region" description="Helical" evidence="18">
    <location>
        <begin position="45"/>
        <end position="63"/>
    </location>
</feature>
<evidence type="ECO:0000259" key="20">
    <source>
        <dbReference type="Pfam" id="PF07705"/>
    </source>
</evidence>
<comment type="catalytic activity">
    <reaction evidence="16">
        <text>an archaeal dolichyl phosphooligosaccharide + [protein]-L-asparagine = an archaeal dolichyl phosphate + a glycoprotein with the oligosaccharide chain attached by N-beta-D-glycosyl linkage to a protein L-asparagine.</text>
        <dbReference type="EC" id="2.4.99.21"/>
    </reaction>
</comment>
<evidence type="ECO:0000256" key="15">
    <source>
        <dbReference type="ARBA" id="ARBA00030679"/>
    </source>
</evidence>
<evidence type="ECO:0000256" key="17">
    <source>
        <dbReference type="SAM" id="MobiDB-lite"/>
    </source>
</evidence>
<dbReference type="InterPro" id="IPR011635">
    <property type="entry name" value="CARDB"/>
</dbReference>
<evidence type="ECO:0000256" key="8">
    <source>
        <dbReference type="ARBA" id="ARBA00022679"/>
    </source>
</evidence>
<feature type="transmembrane region" description="Helical" evidence="18">
    <location>
        <begin position="331"/>
        <end position="347"/>
    </location>
</feature>
<dbReference type="InterPro" id="IPR008969">
    <property type="entry name" value="CarboxyPept-like_regulatory"/>
</dbReference>
<dbReference type="InterPro" id="IPR054479">
    <property type="entry name" value="AglB-like_core"/>
</dbReference>
<dbReference type="SUPFAM" id="SSF117074">
    <property type="entry name" value="Hypothetical protein PA1324"/>
    <property type="match status" value="1"/>
</dbReference>
<proteinExistence type="inferred from homology"/>
<keyword evidence="11" id="KW-0460">Magnesium</keyword>
<dbReference type="InterPro" id="IPR003674">
    <property type="entry name" value="Oligo_trans_STT3"/>
</dbReference>
<feature type="transmembrane region" description="Helical" evidence="18">
    <location>
        <begin position="144"/>
        <end position="165"/>
    </location>
</feature>
<comment type="similarity">
    <text evidence="5">Belongs to the STT3 family.</text>
</comment>
<dbReference type="Pfam" id="PF07705">
    <property type="entry name" value="CARDB"/>
    <property type="match status" value="1"/>
</dbReference>
<keyword evidence="14" id="KW-0464">Manganese</keyword>
<organism evidence="22 23">
    <name type="scientific">Marine Group III euryarchaeote CG-Epi5</name>
    <dbReference type="NCBI Taxonomy" id="1888999"/>
    <lineage>
        <taxon>Archaea</taxon>
        <taxon>Methanobacteriati</taxon>
        <taxon>Thermoplasmatota</taxon>
        <taxon>Thermoplasmata</taxon>
        <taxon>Candidatus Thermoprofundales</taxon>
    </lineage>
</organism>
<dbReference type="Pfam" id="PF13620">
    <property type="entry name" value="CarboxypepD_reg"/>
    <property type="match status" value="1"/>
</dbReference>
<feature type="transmembrane region" description="Helical" evidence="18">
    <location>
        <begin position="443"/>
        <end position="465"/>
    </location>
</feature>
<evidence type="ECO:0000256" key="12">
    <source>
        <dbReference type="ARBA" id="ARBA00022989"/>
    </source>
</evidence>
<dbReference type="GO" id="GO:0046872">
    <property type="term" value="F:metal ion binding"/>
    <property type="evidence" value="ECO:0007669"/>
    <property type="project" value="UniProtKB-KW"/>
</dbReference>
<feature type="compositionally biased region" description="Polar residues" evidence="17">
    <location>
        <begin position="21"/>
        <end position="31"/>
    </location>
</feature>
<dbReference type="EC" id="2.4.99.21" evidence="6"/>
<feature type="transmembrane region" description="Helical" evidence="18">
    <location>
        <begin position="2341"/>
        <end position="2360"/>
    </location>
</feature>
<comment type="subcellular location">
    <subcellularLocation>
        <location evidence="3">Cell membrane</location>
        <topology evidence="3">Multi-pass membrane protein</topology>
    </subcellularLocation>
</comment>
<protein>
    <recommendedName>
        <fullName evidence="6">dolichyl-phosphooligosaccharide-protein glycotransferase</fullName>
        <ecNumber evidence="6">2.4.99.21</ecNumber>
    </recommendedName>
    <alternativeName>
        <fullName evidence="15">Oligosaccharyl transferase</fullName>
    </alternativeName>
</protein>
<feature type="compositionally biased region" description="Basic residues" evidence="17">
    <location>
        <begin position="1"/>
        <end position="19"/>
    </location>
</feature>
<feature type="transmembrane region" description="Helical" evidence="18">
    <location>
        <begin position="299"/>
        <end position="319"/>
    </location>
</feature>
<feature type="domain" description="AglB-like core" evidence="21">
    <location>
        <begin position="652"/>
        <end position="731"/>
    </location>
</feature>
<dbReference type="GO" id="GO:0004576">
    <property type="term" value="F:oligosaccharyl transferase activity"/>
    <property type="evidence" value="ECO:0007669"/>
    <property type="project" value="InterPro"/>
</dbReference>
<feature type="transmembrane region" description="Helical" evidence="18">
    <location>
        <begin position="275"/>
        <end position="292"/>
    </location>
</feature>
<feature type="transmembrane region" description="Helical" evidence="18">
    <location>
        <begin position="251"/>
        <end position="269"/>
    </location>
</feature>
<evidence type="ECO:0000256" key="3">
    <source>
        <dbReference type="ARBA" id="ARBA00004651"/>
    </source>
</evidence>
<feature type="domain" description="CARDB" evidence="20">
    <location>
        <begin position="2221"/>
        <end position="2325"/>
    </location>
</feature>
<feature type="transmembrane region" description="Helical" evidence="18">
    <location>
        <begin position="410"/>
        <end position="431"/>
    </location>
</feature>
<dbReference type="InterPro" id="IPR048307">
    <property type="entry name" value="STT3_N"/>
</dbReference>
<gene>
    <name evidence="22" type="ORF">BEU02_01270</name>
</gene>
<dbReference type="Gene3D" id="2.60.40.1120">
    <property type="entry name" value="Carboxypeptidase-like, regulatory domain"/>
    <property type="match status" value="1"/>
</dbReference>
<feature type="transmembrane region" description="Helical" evidence="18">
    <location>
        <begin position="177"/>
        <end position="197"/>
    </location>
</feature>
<feature type="transmembrane region" description="Helical" evidence="18">
    <location>
        <begin position="573"/>
        <end position="591"/>
    </location>
</feature>
<evidence type="ECO:0000256" key="18">
    <source>
        <dbReference type="SAM" id="Phobius"/>
    </source>
</evidence>
<evidence type="ECO:0000256" key="5">
    <source>
        <dbReference type="ARBA" id="ARBA00010810"/>
    </source>
</evidence>
<keyword evidence="8" id="KW-0808">Transferase</keyword>
<evidence type="ECO:0000256" key="1">
    <source>
        <dbReference type="ARBA" id="ARBA00001936"/>
    </source>
</evidence>
<dbReference type="Gene3D" id="2.60.40.10">
    <property type="entry name" value="Immunoglobulins"/>
    <property type="match status" value="2"/>
</dbReference>
<dbReference type="Pfam" id="PF22627">
    <property type="entry name" value="AglB_core-like"/>
    <property type="match status" value="1"/>
</dbReference>
<evidence type="ECO:0000259" key="19">
    <source>
        <dbReference type="Pfam" id="PF02516"/>
    </source>
</evidence>
<dbReference type="EMBL" id="MIYW01000005">
    <property type="protein sequence ID" value="OIR22437.1"/>
    <property type="molecule type" value="Genomic_DNA"/>
</dbReference>
<evidence type="ECO:0000256" key="16">
    <source>
        <dbReference type="ARBA" id="ARBA00034066"/>
    </source>
</evidence>
<feature type="transmembrane region" description="Helical" evidence="18">
    <location>
        <begin position="528"/>
        <end position="546"/>
    </location>
</feature>
<evidence type="ECO:0000256" key="14">
    <source>
        <dbReference type="ARBA" id="ARBA00023211"/>
    </source>
</evidence>
<evidence type="ECO:0000256" key="11">
    <source>
        <dbReference type="ARBA" id="ARBA00022842"/>
    </source>
</evidence>
<comment type="cofactor">
    <cofactor evidence="1">
        <name>Mn(2+)</name>
        <dbReference type="ChEBI" id="CHEBI:29035"/>
    </cofactor>
</comment>
<evidence type="ECO:0000256" key="6">
    <source>
        <dbReference type="ARBA" id="ARBA00012602"/>
    </source>
</evidence>
<evidence type="ECO:0000256" key="2">
    <source>
        <dbReference type="ARBA" id="ARBA00001946"/>
    </source>
</evidence>
<accession>A0A1J5U103</accession>
<comment type="cofactor">
    <cofactor evidence="2">
        <name>Mg(2+)</name>
        <dbReference type="ChEBI" id="CHEBI:18420"/>
    </cofactor>
</comment>
<reference evidence="22 23" key="1">
    <citation type="submission" date="2016-08" db="EMBL/GenBank/DDBJ databases">
        <title>New Insights into Marine Group III Euryarchaeota, from dark to light.</title>
        <authorList>
            <person name="Haro-Moreno J.M."/>
            <person name="Rodriguez-Valera F."/>
            <person name="Lopez-Garcia P."/>
            <person name="Moreira D."/>
            <person name="Martin-Cuadrado A.B."/>
        </authorList>
    </citation>
    <scope>NUCLEOTIDE SEQUENCE [LARGE SCALE GENOMIC DNA]</scope>
    <source>
        <strain evidence="22">CG-Epi5</strain>
    </source>
</reference>
<dbReference type="UniPathway" id="UPA00378"/>
<evidence type="ECO:0000256" key="13">
    <source>
        <dbReference type="ARBA" id="ARBA00023136"/>
    </source>
</evidence>
<evidence type="ECO:0000313" key="23">
    <source>
        <dbReference type="Proteomes" id="UP000183686"/>
    </source>
</evidence>
<keyword evidence="13 18" id="KW-0472">Membrane</keyword>
<feature type="transmembrane region" description="Helical" evidence="18">
    <location>
        <begin position="203"/>
        <end position="220"/>
    </location>
</feature>
<evidence type="ECO:0000256" key="10">
    <source>
        <dbReference type="ARBA" id="ARBA00022723"/>
    </source>
</evidence>
<comment type="caution">
    <text evidence="22">The sequence shown here is derived from an EMBL/GenBank/DDBJ whole genome shotgun (WGS) entry which is preliminary data.</text>
</comment>
<keyword evidence="9 18" id="KW-0812">Transmembrane</keyword>
<dbReference type="SUPFAM" id="SSF49464">
    <property type="entry name" value="Carboxypeptidase regulatory domain-like"/>
    <property type="match status" value="1"/>
</dbReference>
<feature type="transmembrane region" description="Helical" evidence="18">
    <location>
        <begin position="354"/>
        <end position="376"/>
    </location>
</feature>
<evidence type="ECO:0000256" key="7">
    <source>
        <dbReference type="ARBA" id="ARBA00022676"/>
    </source>
</evidence>
<dbReference type="PANTHER" id="PTHR13872">
    <property type="entry name" value="DOLICHYL-DIPHOSPHOOLIGOSACCHARIDE--PROTEIN GLYCOSYLTRANSFERASE SUBUNIT"/>
    <property type="match status" value="1"/>
</dbReference>
<feature type="transmembrane region" description="Helical" evidence="18">
    <location>
        <begin position="471"/>
        <end position="492"/>
    </location>
</feature>
<evidence type="ECO:0000256" key="9">
    <source>
        <dbReference type="ARBA" id="ARBA00022692"/>
    </source>
</evidence>
<comment type="pathway">
    <text evidence="4">Protein modification; protein glycosylation.</text>
</comment>
<name>A0A1J5U103_9ARCH</name>
<evidence type="ECO:0000313" key="22">
    <source>
        <dbReference type="EMBL" id="OIR22437.1"/>
    </source>
</evidence>
<feature type="domain" description="Oligosaccharyl transferase STT3 N-terminal" evidence="19">
    <location>
        <begin position="72"/>
        <end position="472"/>
    </location>
</feature>
<feature type="transmembrane region" description="Helical" evidence="18">
    <location>
        <begin position="504"/>
        <end position="522"/>
    </location>
</feature>
<keyword evidence="7" id="KW-0328">Glycosyltransferase</keyword>
<feature type="region of interest" description="Disordered" evidence="17">
    <location>
        <begin position="1"/>
        <end position="33"/>
    </location>
</feature>
<keyword evidence="12 18" id="KW-1133">Transmembrane helix</keyword>
<dbReference type="Pfam" id="PF02516">
    <property type="entry name" value="STT3"/>
    <property type="match status" value="1"/>
</dbReference>
<dbReference type="InterPro" id="IPR013783">
    <property type="entry name" value="Ig-like_fold"/>
</dbReference>
<evidence type="ECO:0000259" key="21">
    <source>
        <dbReference type="Pfam" id="PF22627"/>
    </source>
</evidence>
<dbReference type="Proteomes" id="UP000183686">
    <property type="component" value="Unassembled WGS sequence"/>
</dbReference>